<dbReference type="Pfam" id="PF00149">
    <property type="entry name" value="Metallophos"/>
    <property type="match status" value="1"/>
</dbReference>
<protein>
    <submittedName>
        <fullName evidence="5">DNA repair exonuclease</fullName>
    </submittedName>
</protein>
<dbReference type="InterPro" id="IPR004843">
    <property type="entry name" value="Calcineurin-like_PHP"/>
</dbReference>
<keyword evidence="2" id="KW-0378">Hydrolase</keyword>
<keyword evidence="1" id="KW-0540">Nuclease</keyword>
<dbReference type="InterPro" id="IPR029052">
    <property type="entry name" value="Metallo-depent_PP-like"/>
</dbReference>
<dbReference type="EMBL" id="JABFBC010000001">
    <property type="protein sequence ID" value="NNU78988.1"/>
    <property type="molecule type" value="Genomic_DNA"/>
</dbReference>
<feature type="domain" description="Calcineurin-like phosphoesterase" evidence="4">
    <location>
        <begin position="4"/>
        <end position="197"/>
    </location>
</feature>
<evidence type="ECO:0000256" key="2">
    <source>
        <dbReference type="ARBA" id="ARBA00022801"/>
    </source>
</evidence>
<gene>
    <name evidence="5" type="ORF">HMH01_00925</name>
</gene>
<dbReference type="RefSeq" id="WP_171321588.1">
    <property type="nucleotide sequence ID" value="NZ_JABFBC010000001.1"/>
</dbReference>
<dbReference type="GO" id="GO:0004527">
    <property type="term" value="F:exonuclease activity"/>
    <property type="evidence" value="ECO:0007669"/>
    <property type="project" value="UniProtKB-KW"/>
</dbReference>
<organism evidence="5 6">
    <name type="scientific">Halovulum dunhuangense</name>
    <dbReference type="NCBI Taxonomy" id="1505036"/>
    <lineage>
        <taxon>Bacteria</taxon>
        <taxon>Pseudomonadati</taxon>
        <taxon>Pseudomonadota</taxon>
        <taxon>Alphaproteobacteria</taxon>
        <taxon>Rhodobacterales</taxon>
        <taxon>Paracoccaceae</taxon>
        <taxon>Halovulum</taxon>
    </lineage>
</organism>
<dbReference type="InterPro" id="IPR041796">
    <property type="entry name" value="Mre11_N"/>
</dbReference>
<dbReference type="PANTHER" id="PTHR30337:SF0">
    <property type="entry name" value="NUCLEASE SBCCD SUBUNIT D"/>
    <property type="match status" value="1"/>
</dbReference>
<reference evidence="5 6" key="1">
    <citation type="submission" date="2020-05" db="EMBL/GenBank/DDBJ databases">
        <title>Gimesia benthica sp. nov., a novel planctomycete isolated from a deep-sea water sample of the Northwest Indian Ocean.</title>
        <authorList>
            <person name="Wang J."/>
            <person name="Ruan C."/>
            <person name="Song L."/>
            <person name="Zhu Y."/>
            <person name="Li A."/>
            <person name="Zheng X."/>
            <person name="Wang L."/>
            <person name="Lu Z."/>
            <person name="Huang Y."/>
            <person name="Du W."/>
            <person name="Zhou Y."/>
            <person name="Huang L."/>
            <person name="Dai X."/>
        </authorList>
    </citation>
    <scope>NUCLEOTIDE SEQUENCE [LARGE SCALE GENOMIC DNA]</scope>
    <source>
        <strain evidence="5 6">YYQ-30</strain>
    </source>
</reference>
<evidence type="ECO:0000256" key="1">
    <source>
        <dbReference type="ARBA" id="ARBA00022722"/>
    </source>
</evidence>
<dbReference type="SUPFAM" id="SSF56300">
    <property type="entry name" value="Metallo-dependent phosphatases"/>
    <property type="match status" value="1"/>
</dbReference>
<dbReference type="InterPro" id="IPR014577">
    <property type="entry name" value="UCP033093_metalloPase"/>
</dbReference>
<evidence type="ECO:0000256" key="3">
    <source>
        <dbReference type="ARBA" id="ARBA00022839"/>
    </source>
</evidence>
<evidence type="ECO:0000259" key="4">
    <source>
        <dbReference type="Pfam" id="PF00149"/>
    </source>
</evidence>
<dbReference type="Proteomes" id="UP000572377">
    <property type="component" value="Unassembled WGS sequence"/>
</dbReference>
<dbReference type="AlphaFoldDB" id="A0A849KUK6"/>
<dbReference type="PANTHER" id="PTHR30337">
    <property type="entry name" value="COMPONENT OF ATP-DEPENDENT DSDNA EXONUCLEASE"/>
    <property type="match status" value="1"/>
</dbReference>
<dbReference type="PIRSF" id="PIRSF033093">
    <property type="entry name" value="UCP_ML1119"/>
    <property type="match status" value="1"/>
</dbReference>
<evidence type="ECO:0000313" key="6">
    <source>
        <dbReference type="Proteomes" id="UP000572377"/>
    </source>
</evidence>
<keyword evidence="3 5" id="KW-0269">Exonuclease</keyword>
<proteinExistence type="predicted"/>
<dbReference type="InterPro" id="IPR050535">
    <property type="entry name" value="DNA_Repair-Maintenance_Comp"/>
</dbReference>
<evidence type="ECO:0000313" key="5">
    <source>
        <dbReference type="EMBL" id="NNU78988.1"/>
    </source>
</evidence>
<dbReference type="CDD" id="cd00840">
    <property type="entry name" value="MPP_Mre11_N"/>
    <property type="match status" value="1"/>
</dbReference>
<name>A0A849KUK6_9RHOB</name>
<keyword evidence="6" id="KW-1185">Reference proteome</keyword>
<comment type="caution">
    <text evidence="5">The sequence shown here is derived from an EMBL/GenBank/DDBJ whole genome shotgun (WGS) entry which is preliminary data.</text>
</comment>
<accession>A0A849KUK6</accession>
<dbReference type="Gene3D" id="3.60.21.10">
    <property type="match status" value="1"/>
</dbReference>
<sequence length="377" mass="40982">MTEFRFIHSSDLHLGKRFSNIPDETFRGRLQEARHGVLSRLHRAAHDHRARHVLLAGDIFDTETPSDAVWRQALGVMGTDPDIHWWLLPGNHDSLAAEALWDRVLDHAPPNVHPLLEPRAISLAPGVTLLPAPTTRRYPGRNLTDWFEGHDTDPRDIRIGLAHGGTVDFSEDGDQPAIAPDLALTARLDYLALGDWHGRVNPGPRAWYSGTPERDGFKHDGRGGCLAVTLAGGGAAPRVSPVETGVFHWSDEVLPLLPGQDAAAALYEMLPAGAATRRDSLVRVRAEGRATLQQHAALDAAARQVAPEFGHFVLNTDRLATEVEAEDLDEIDRGGALRLAAESLRNGARDPDSDAASRAVAAAALNRLYAYLKEGGK</sequence>